<dbReference type="PANTHER" id="PTHR22777:SF17">
    <property type="entry name" value="UPF0053 PROTEIN SLL0260"/>
    <property type="match status" value="1"/>
</dbReference>
<dbReference type="PROSITE" id="PS51846">
    <property type="entry name" value="CNNM"/>
    <property type="match status" value="1"/>
</dbReference>
<evidence type="ECO:0000256" key="7">
    <source>
        <dbReference type="ARBA" id="ARBA00023167"/>
    </source>
</evidence>
<evidence type="ECO:0000256" key="9">
    <source>
        <dbReference type="SAM" id="Phobius"/>
    </source>
</evidence>
<dbReference type="AlphaFoldDB" id="A0A7G9YSY6"/>
<feature type="transmembrane region" description="Helical" evidence="9">
    <location>
        <begin position="91"/>
        <end position="112"/>
    </location>
</feature>
<name>A0A7G9YSY6_9EURY</name>
<dbReference type="PANTHER" id="PTHR22777">
    <property type="entry name" value="HEMOLYSIN-RELATED"/>
    <property type="match status" value="1"/>
</dbReference>
<evidence type="ECO:0000313" key="12">
    <source>
        <dbReference type="EMBL" id="QNO51120.1"/>
    </source>
</evidence>
<evidence type="ECO:0000259" key="11">
    <source>
        <dbReference type="PROSITE" id="PS51846"/>
    </source>
</evidence>
<evidence type="ECO:0000256" key="1">
    <source>
        <dbReference type="ARBA" id="ARBA00004141"/>
    </source>
</evidence>
<dbReference type="SMART" id="SM00116">
    <property type="entry name" value="CBS"/>
    <property type="match status" value="2"/>
</dbReference>
<evidence type="ECO:0000259" key="10">
    <source>
        <dbReference type="PROSITE" id="PS51371"/>
    </source>
</evidence>
<dbReference type="GO" id="GO:0005886">
    <property type="term" value="C:plasma membrane"/>
    <property type="evidence" value="ECO:0007669"/>
    <property type="project" value="TreeGrafter"/>
</dbReference>
<dbReference type="CDD" id="cd04590">
    <property type="entry name" value="CBS_pair_CorC_HlyC_assoc"/>
    <property type="match status" value="1"/>
</dbReference>
<protein>
    <submittedName>
        <fullName evidence="12">Uncharacterized protein</fullName>
    </submittedName>
</protein>
<keyword evidence="3" id="KW-0677">Repeat</keyword>
<dbReference type="GO" id="GO:0009086">
    <property type="term" value="P:methionine biosynthetic process"/>
    <property type="evidence" value="ECO:0007669"/>
    <property type="project" value="UniProtKB-KW"/>
</dbReference>
<keyword evidence="2 9" id="KW-0812">Transmembrane</keyword>
<dbReference type="PROSITE" id="PS51371">
    <property type="entry name" value="CBS"/>
    <property type="match status" value="2"/>
</dbReference>
<keyword evidence="5 8" id="KW-0129">CBS domain</keyword>
<comment type="subcellular location">
    <subcellularLocation>
        <location evidence="1">Membrane</location>
        <topology evidence="1">Multi-pass membrane protein</topology>
    </subcellularLocation>
</comment>
<feature type="domain" description="CBS" evidence="10">
    <location>
        <begin position="209"/>
        <end position="268"/>
    </location>
</feature>
<keyword evidence="6 9" id="KW-0472">Membrane</keyword>
<dbReference type="InterPro" id="IPR044751">
    <property type="entry name" value="Ion_transp-like_CBS"/>
</dbReference>
<evidence type="ECO:0000256" key="8">
    <source>
        <dbReference type="PROSITE-ProRule" id="PRU00703"/>
    </source>
</evidence>
<keyword evidence="7" id="KW-0028">Amino-acid biosynthesis</keyword>
<evidence type="ECO:0000256" key="2">
    <source>
        <dbReference type="ARBA" id="ARBA00022692"/>
    </source>
</evidence>
<dbReference type="SUPFAM" id="SSF54631">
    <property type="entry name" value="CBS-domain pair"/>
    <property type="match status" value="1"/>
</dbReference>
<sequence>MSEWLIAKLLLLVVLLVLSGFFSGSEIALIGIGKLRARALLKRGVKGAEMIDKLASDPEAVLTTVSIWNNIVNIAASAVATSLAIDFFGRLHGVVIAIGVMTFLILTFGEIIPKMVAAHQSERFSITISKPIAFLVSVSRPITTFFSVITFAFEKQLLGMKWHRKKLMTEEEVETMLDIGEEEGAIEKDEKEMMKGVLRLDEIVVKHVMTPKEEMVCLEVNQTVDSAVELIKASGYSRIPVFKVTKDNIVGILYAKDLLITANENTNLKGKVSLSERMKRPHFVPETKRVDDLLDEFQRGKFHIAIVVDAAGRTKGLICLEDLLEEIVGAIYDEYDIIKTSKKIENKL</sequence>
<reference evidence="12" key="1">
    <citation type="submission" date="2020-06" db="EMBL/GenBank/DDBJ databases">
        <title>Unique genomic features of the anaerobic methanotrophic archaea.</title>
        <authorList>
            <person name="Chadwick G.L."/>
            <person name="Skennerton C.T."/>
            <person name="Laso-Perez R."/>
            <person name="Leu A.O."/>
            <person name="Speth D.R."/>
            <person name="Yu H."/>
            <person name="Morgan-Lang C."/>
            <person name="Hatzenpichler R."/>
            <person name="Goudeau D."/>
            <person name="Malmstrom R."/>
            <person name="Brazelton W.J."/>
            <person name="Woyke T."/>
            <person name="Hallam S.J."/>
            <person name="Tyson G.W."/>
            <person name="Wegener G."/>
            <person name="Boetius A."/>
            <person name="Orphan V."/>
        </authorList>
    </citation>
    <scope>NUCLEOTIDE SEQUENCE</scope>
</reference>
<feature type="transmembrane region" description="Helical" evidence="9">
    <location>
        <begin position="61"/>
        <end position="84"/>
    </location>
</feature>
<dbReference type="InterPro" id="IPR046342">
    <property type="entry name" value="CBS_dom_sf"/>
</dbReference>
<evidence type="ECO:0000256" key="6">
    <source>
        <dbReference type="ARBA" id="ARBA00023136"/>
    </source>
</evidence>
<keyword evidence="4 9" id="KW-1133">Transmembrane helix</keyword>
<dbReference type="InterPro" id="IPR000644">
    <property type="entry name" value="CBS_dom"/>
</dbReference>
<dbReference type="EMBL" id="MT631461">
    <property type="protein sequence ID" value="QNO51120.1"/>
    <property type="molecule type" value="Genomic_DNA"/>
</dbReference>
<dbReference type="Pfam" id="PF01595">
    <property type="entry name" value="CNNM"/>
    <property type="match status" value="1"/>
</dbReference>
<proteinExistence type="predicted"/>
<feature type="domain" description="CNNM transmembrane" evidence="11">
    <location>
        <begin position="1"/>
        <end position="190"/>
    </location>
</feature>
<evidence type="ECO:0000256" key="3">
    <source>
        <dbReference type="ARBA" id="ARBA00022737"/>
    </source>
</evidence>
<evidence type="ECO:0000256" key="4">
    <source>
        <dbReference type="ARBA" id="ARBA00022989"/>
    </source>
</evidence>
<dbReference type="FunFam" id="3.10.580.10:FF:000002">
    <property type="entry name" value="Magnesium/cobalt efflux protein CorC"/>
    <property type="match status" value="1"/>
</dbReference>
<organism evidence="12">
    <name type="scientific">Candidatus Methanophagaceae archaeon ANME-1 ERB6</name>
    <dbReference type="NCBI Taxonomy" id="2759912"/>
    <lineage>
        <taxon>Archaea</taxon>
        <taxon>Methanobacteriati</taxon>
        <taxon>Methanobacteriota</taxon>
        <taxon>Stenosarchaea group</taxon>
        <taxon>Methanomicrobia</taxon>
        <taxon>Candidatus Methanophagales</taxon>
        <taxon>Candidatus Methanophagaceae</taxon>
    </lineage>
</organism>
<keyword evidence="7" id="KW-0486">Methionine biosynthesis</keyword>
<dbReference type="Pfam" id="PF00571">
    <property type="entry name" value="CBS"/>
    <property type="match status" value="2"/>
</dbReference>
<feature type="transmembrane region" description="Helical" evidence="9">
    <location>
        <begin position="132"/>
        <end position="153"/>
    </location>
</feature>
<dbReference type="Gene3D" id="3.10.580.10">
    <property type="entry name" value="CBS-domain"/>
    <property type="match status" value="1"/>
</dbReference>
<evidence type="ECO:0000256" key="5">
    <source>
        <dbReference type="ARBA" id="ARBA00023122"/>
    </source>
</evidence>
<feature type="domain" description="CBS" evidence="10">
    <location>
        <begin position="277"/>
        <end position="334"/>
    </location>
</feature>
<gene>
    <name evidence="12" type="ORF">OLNPMGDC_00011</name>
</gene>
<accession>A0A7G9YSY6</accession>
<dbReference type="InterPro" id="IPR002550">
    <property type="entry name" value="CNNM"/>
</dbReference>